<dbReference type="RefSeq" id="XP_053592604.1">
    <property type="nucleotide sequence ID" value="XM_053723959.1"/>
</dbReference>
<gene>
    <name evidence="2" type="ORF">GCK72_003306</name>
</gene>
<accession>A0A6A5HUM5</accession>
<dbReference type="PANTHER" id="PTHR21503:SF8">
    <property type="entry name" value="F-BOX ASSOCIATED DOMAIN-CONTAINING PROTEIN-RELATED"/>
    <property type="match status" value="1"/>
</dbReference>
<evidence type="ECO:0000259" key="1">
    <source>
        <dbReference type="Pfam" id="PF07735"/>
    </source>
</evidence>
<sequence length="323" mass="36512">MTTLFPLFSLPYVPLKQILDNFRAQGILYLSMCSQRAKSVAVSYRGPSKNVKLTLQFGDWNCLSCMEGDDLYCLLSAENRSDLSSIEATVKIGNFCDIPVEVGKFGLNTYWEDRMTGIAEVGDYACEVFNQDIYRVVIRGKQAGDYSGRAAEWVSKSQKSIQHLHCVSLEKDYDLDFVLENFNYIKKLSLNLNPPSTYCPAKPPNFRVDVLYLYVSFWIKLCHLLAMDCKIIQLRDSKLSSRDLNVFLKHWMAGGCSKLKLLHVSVKEPIDYAVVEVGKQQTIRGGSDIKRSSDNVTATIINGGNHSKGFWMIVWPDFAGNSY</sequence>
<dbReference type="PANTHER" id="PTHR21503">
    <property type="entry name" value="F-BOX-CONTAINING HYPOTHETICAL PROTEIN C.ELEGANS"/>
    <property type="match status" value="1"/>
</dbReference>
<evidence type="ECO:0000313" key="3">
    <source>
        <dbReference type="Proteomes" id="UP000483820"/>
    </source>
</evidence>
<dbReference type="EMBL" id="WUAV01000001">
    <property type="protein sequence ID" value="KAF1771479.1"/>
    <property type="molecule type" value="Genomic_DNA"/>
</dbReference>
<dbReference type="InterPro" id="IPR012885">
    <property type="entry name" value="F-box_Sdz-33"/>
</dbReference>
<evidence type="ECO:0000313" key="2">
    <source>
        <dbReference type="EMBL" id="KAF1771479.1"/>
    </source>
</evidence>
<dbReference type="CTD" id="9828214"/>
<protein>
    <recommendedName>
        <fullName evidence="1">Sdz-33 F-box domain-containing protein</fullName>
    </recommendedName>
</protein>
<dbReference type="KEGG" id="crq:GCK72_003306"/>
<dbReference type="Pfam" id="PF07735">
    <property type="entry name" value="FBA_2"/>
    <property type="match status" value="1"/>
</dbReference>
<name>A0A6A5HUM5_CAERE</name>
<comment type="caution">
    <text evidence="2">The sequence shown here is derived from an EMBL/GenBank/DDBJ whole genome shotgun (WGS) entry which is preliminary data.</text>
</comment>
<reference evidence="2 3" key="1">
    <citation type="submission" date="2019-12" db="EMBL/GenBank/DDBJ databases">
        <title>Chromosome-level assembly of the Caenorhabditis remanei genome.</title>
        <authorList>
            <person name="Teterina A.A."/>
            <person name="Willis J.H."/>
            <person name="Phillips P.C."/>
        </authorList>
    </citation>
    <scope>NUCLEOTIDE SEQUENCE [LARGE SCALE GENOMIC DNA]</scope>
    <source>
        <strain evidence="2 3">PX506</strain>
        <tissue evidence="2">Whole organism</tissue>
    </source>
</reference>
<proteinExistence type="predicted"/>
<organism evidence="2 3">
    <name type="scientific">Caenorhabditis remanei</name>
    <name type="common">Caenorhabditis vulgaris</name>
    <dbReference type="NCBI Taxonomy" id="31234"/>
    <lineage>
        <taxon>Eukaryota</taxon>
        <taxon>Metazoa</taxon>
        <taxon>Ecdysozoa</taxon>
        <taxon>Nematoda</taxon>
        <taxon>Chromadorea</taxon>
        <taxon>Rhabditida</taxon>
        <taxon>Rhabditina</taxon>
        <taxon>Rhabditomorpha</taxon>
        <taxon>Rhabditoidea</taxon>
        <taxon>Rhabditidae</taxon>
        <taxon>Peloderinae</taxon>
        <taxon>Caenorhabditis</taxon>
    </lineage>
</organism>
<dbReference type="GeneID" id="9828214"/>
<dbReference type="Proteomes" id="UP000483820">
    <property type="component" value="Chromosome I"/>
</dbReference>
<feature type="domain" description="Sdz-33 F-box" evidence="1">
    <location>
        <begin position="209"/>
        <end position="264"/>
    </location>
</feature>
<dbReference type="AlphaFoldDB" id="A0A6A5HUM5"/>